<accession>A0A0P0W8T0</accession>
<feature type="compositionally biased region" description="Low complexity" evidence="1">
    <location>
        <begin position="38"/>
        <end position="51"/>
    </location>
</feature>
<dbReference type="PaxDb" id="39947-A0A0P0W8T0"/>
<reference evidence="2 3" key="2">
    <citation type="journal article" date="2013" name="Plant Cell Physiol.">
        <title>Rice Annotation Project Database (RAP-DB): an integrative and interactive database for rice genomics.</title>
        <authorList>
            <person name="Sakai H."/>
            <person name="Lee S.S."/>
            <person name="Tanaka T."/>
            <person name="Numa H."/>
            <person name="Kim J."/>
            <person name="Kawahara Y."/>
            <person name="Wakimoto H."/>
            <person name="Yang C.C."/>
            <person name="Iwamoto M."/>
            <person name="Abe T."/>
            <person name="Yamada Y."/>
            <person name="Muto A."/>
            <person name="Inokuchi H."/>
            <person name="Ikemura T."/>
            <person name="Matsumoto T."/>
            <person name="Sasaki T."/>
            <person name="Itoh T."/>
        </authorList>
    </citation>
    <scope>NUCLEOTIDE SEQUENCE [LARGE SCALE GENOMIC DNA]</scope>
    <source>
        <strain evidence="3">cv. Nipponbare</strain>
    </source>
</reference>
<dbReference type="Proteomes" id="UP000059680">
    <property type="component" value="Chromosome 4"/>
</dbReference>
<evidence type="ECO:0000256" key="1">
    <source>
        <dbReference type="SAM" id="MobiDB-lite"/>
    </source>
</evidence>
<reference evidence="2 3" key="3">
    <citation type="journal article" date="2013" name="Rice">
        <title>Improvement of the Oryza sativa Nipponbare reference genome using next generation sequence and optical map data.</title>
        <authorList>
            <person name="Kawahara Y."/>
            <person name="de la Bastide M."/>
            <person name="Hamilton J.P."/>
            <person name="Kanamori H."/>
            <person name="McCombie W.R."/>
            <person name="Ouyang S."/>
            <person name="Schwartz D.C."/>
            <person name="Tanaka T."/>
            <person name="Wu J."/>
            <person name="Zhou S."/>
            <person name="Childs K.L."/>
            <person name="Davidson R.M."/>
            <person name="Lin H."/>
            <person name="Quesada-Ocampo L."/>
            <person name="Vaillancourt B."/>
            <person name="Sakai H."/>
            <person name="Lee S.S."/>
            <person name="Kim J."/>
            <person name="Numa H."/>
            <person name="Itoh T."/>
            <person name="Buell C.R."/>
            <person name="Matsumoto T."/>
        </authorList>
    </citation>
    <scope>NUCLEOTIDE SEQUENCE [LARGE SCALE GENOMIC DNA]</scope>
    <source>
        <strain evidence="3">cv. Nipponbare</strain>
    </source>
</reference>
<reference evidence="3" key="1">
    <citation type="journal article" date="2005" name="Nature">
        <title>The map-based sequence of the rice genome.</title>
        <authorList>
            <consortium name="International rice genome sequencing project (IRGSP)"/>
            <person name="Matsumoto T."/>
            <person name="Wu J."/>
            <person name="Kanamori H."/>
            <person name="Katayose Y."/>
            <person name="Fujisawa M."/>
            <person name="Namiki N."/>
            <person name="Mizuno H."/>
            <person name="Yamamoto K."/>
            <person name="Antonio B.A."/>
            <person name="Baba T."/>
            <person name="Sakata K."/>
            <person name="Nagamura Y."/>
            <person name="Aoki H."/>
            <person name="Arikawa K."/>
            <person name="Arita K."/>
            <person name="Bito T."/>
            <person name="Chiden Y."/>
            <person name="Fujitsuka N."/>
            <person name="Fukunaka R."/>
            <person name="Hamada M."/>
            <person name="Harada C."/>
            <person name="Hayashi A."/>
            <person name="Hijishita S."/>
            <person name="Honda M."/>
            <person name="Hosokawa S."/>
            <person name="Ichikawa Y."/>
            <person name="Idonuma A."/>
            <person name="Iijima M."/>
            <person name="Ikeda M."/>
            <person name="Ikeno M."/>
            <person name="Ito K."/>
            <person name="Ito S."/>
            <person name="Ito T."/>
            <person name="Ito Y."/>
            <person name="Ito Y."/>
            <person name="Iwabuchi A."/>
            <person name="Kamiya K."/>
            <person name="Karasawa W."/>
            <person name="Kurita K."/>
            <person name="Katagiri S."/>
            <person name="Kikuta A."/>
            <person name="Kobayashi H."/>
            <person name="Kobayashi N."/>
            <person name="Machita K."/>
            <person name="Maehara T."/>
            <person name="Masukawa M."/>
            <person name="Mizubayashi T."/>
            <person name="Mukai Y."/>
            <person name="Nagasaki H."/>
            <person name="Nagata Y."/>
            <person name="Naito S."/>
            <person name="Nakashima M."/>
            <person name="Nakama Y."/>
            <person name="Nakamichi Y."/>
            <person name="Nakamura M."/>
            <person name="Meguro A."/>
            <person name="Negishi M."/>
            <person name="Ohta I."/>
            <person name="Ohta T."/>
            <person name="Okamoto M."/>
            <person name="Ono N."/>
            <person name="Saji S."/>
            <person name="Sakaguchi M."/>
            <person name="Sakai K."/>
            <person name="Shibata M."/>
            <person name="Shimokawa T."/>
            <person name="Song J."/>
            <person name="Takazaki Y."/>
            <person name="Terasawa K."/>
            <person name="Tsugane M."/>
            <person name="Tsuji K."/>
            <person name="Ueda S."/>
            <person name="Waki K."/>
            <person name="Yamagata H."/>
            <person name="Yamamoto M."/>
            <person name="Yamamoto S."/>
            <person name="Yamane H."/>
            <person name="Yoshiki S."/>
            <person name="Yoshihara R."/>
            <person name="Yukawa K."/>
            <person name="Zhong H."/>
            <person name="Yano M."/>
            <person name="Yuan Q."/>
            <person name="Ouyang S."/>
            <person name="Liu J."/>
            <person name="Jones K.M."/>
            <person name="Gansberger K."/>
            <person name="Moffat K."/>
            <person name="Hill J."/>
            <person name="Bera J."/>
            <person name="Fadrosh D."/>
            <person name="Jin S."/>
            <person name="Johri S."/>
            <person name="Kim M."/>
            <person name="Overton L."/>
            <person name="Reardon M."/>
            <person name="Tsitrin T."/>
            <person name="Vuong H."/>
            <person name="Weaver B."/>
            <person name="Ciecko A."/>
            <person name="Tallon L."/>
            <person name="Jackson J."/>
            <person name="Pai G."/>
            <person name="Aken S.V."/>
            <person name="Utterback T."/>
            <person name="Reidmuller S."/>
            <person name="Feldblyum T."/>
            <person name="Hsiao J."/>
            <person name="Zismann V."/>
            <person name="Iobst S."/>
            <person name="de Vazeille A.R."/>
            <person name="Buell C.R."/>
            <person name="Ying K."/>
            <person name="Li Y."/>
            <person name="Lu T."/>
            <person name="Huang Y."/>
            <person name="Zhao Q."/>
            <person name="Feng Q."/>
            <person name="Zhang L."/>
            <person name="Zhu J."/>
            <person name="Weng Q."/>
            <person name="Mu J."/>
            <person name="Lu Y."/>
            <person name="Fan D."/>
            <person name="Liu Y."/>
            <person name="Guan J."/>
            <person name="Zhang Y."/>
            <person name="Yu S."/>
            <person name="Liu X."/>
            <person name="Zhang Y."/>
            <person name="Hong G."/>
            <person name="Han B."/>
            <person name="Choisne N."/>
            <person name="Demange N."/>
            <person name="Orjeda G."/>
            <person name="Samain S."/>
            <person name="Cattolico L."/>
            <person name="Pelletier E."/>
            <person name="Couloux A."/>
            <person name="Segurens B."/>
            <person name="Wincker P."/>
            <person name="D'Hont A."/>
            <person name="Scarpelli C."/>
            <person name="Weissenbach J."/>
            <person name="Salanoubat M."/>
            <person name="Quetier F."/>
            <person name="Yu Y."/>
            <person name="Kim H.R."/>
            <person name="Rambo T."/>
            <person name="Currie J."/>
            <person name="Collura K."/>
            <person name="Luo M."/>
            <person name="Yang T."/>
            <person name="Ammiraju J.S.S."/>
            <person name="Engler F."/>
            <person name="Soderlund C."/>
            <person name="Wing R.A."/>
            <person name="Palmer L.E."/>
            <person name="de la Bastide M."/>
            <person name="Spiegel L."/>
            <person name="Nascimento L."/>
            <person name="Zutavern T."/>
            <person name="O'Shaughnessy A."/>
            <person name="Dike S."/>
            <person name="Dedhia N."/>
            <person name="Preston R."/>
            <person name="Balija V."/>
            <person name="McCombie W.R."/>
            <person name="Chow T."/>
            <person name="Chen H."/>
            <person name="Chung M."/>
            <person name="Chen C."/>
            <person name="Shaw J."/>
            <person name="Wu H."/>
            <person name="Hsiao K."/>
            <person name="Chao Y."/>
            <person name="Chu M."/>
            <person name="Cheng C."/>
            <person name="Hour A."/>
            <person name="Lee P."/>
            <person name="Lin S."/>
            <person name="Lin Y."/>
            <person name="Liou J."/>
            <person name="Liu S."/>
            <person name="Hsing Y."/>
            <person name="Raghuvanshi S."/>
            <person name="Mohanty A."/>
            <person name="Bharti A.K."/>
            <person name="Gaur A."/>
            <person name="Gupta V."/>
            <person name="Kumar D."/>
            <person name="Ravi V."/>
            <person name="Vij S."/>
            <person name="Kapur A."/>
            <person name="Khurana P."/>
            <person name="Khurana P."/>
            <person name="Khurana J.P."/>
            <person name="Tyagi A.K."/>
            <person name="Gaikwad K."/>
            <person name="Singh A."/>
            <person name="Dalal V."/>
            <person name="Srivastava S."/>
            <person name="Dixit A."/>
            <person name="Pal A.K."/>
            <person name="Ghazi I.A."/>
            <person name="Yadav M."/>
            <person name="Pandit A."/>
            <person name="Bhargava A."/>
            <person name="Sureshbabu K."/>
            <person name="Batra K."/>
            <person name="Sharma T.R."/>
            <person name="Mohapatra T."/>
            <person name="Singh N.K."/>
            <person name="Messing J."/>
            <person name="Nelson A.B."/>
            <person name="Fuks G."/>
            <person name="Kavchok S."/>
            <person name="Keizer G."/>
            <person name="Linton E."/>
            <person name="Llaca V."/>
            <person name="Song R."/>
            <person name="Tanyolac B."/>
            <person name="Young S."/>
            <person name="Ho-Il K."/>
            <person name="Hahn J.H."/>
            <person name="Sangsakoo G."/>
            <person name="Vanavichit A."/>
            <person name="de Mattos Luiz.A.T."/>
            <person name="Zimmer P.D."/>
            <person name="Malone G."/>
            <person name="Dellagostin O."/>
            <person name="de Oliveira A.C."/>
            <person name="Bevan M."/>
            <person name="Bancroft I."/>
            <person name="Minx P."/>
            <person name="Cordum H."/>
            <person name="Wilson R."/>
            <person name="Cheng Z."/>
            <person name="Jin W."/>
            <person name="Jiang J."/>
            <person name="Leong S.A."/>
            <person name="Iwama H."/>
            <person name="Gojobori T."/>
            <person name="Itoh T."/>
            <person name="Niimura Y."/>
            <person name="Fujii Y."/>
            <person name="Habara T."/>
            <person name="Sakai H."/>
            <person name="Sato Y."/>
            <person name="Wilson G."/>
            <person name="Kumar K."/>
            <person name="McCouch S."/>
            <person name="Juretic N."/>
            <person name="Hoen D."/>
            <person name="Wright S."/>
            <person name="Bruskiewich R."/>
            <person name="Bureau T."/>
            <person name="Miyao A."/>
            <person name="Hirochika H."/>
            <person name="Nishikawa T."/>
            <person name="Kadowaki K."/>
            <person name="Sugiura M."/>
            <person name="Burr B."/>
            <person name="Sasaki T."/>
        </authorList>
    </citation>
    <scope>NUCLEOTIDE SEQUENCE [LARGE SCALE GENOMIC DNA]</scope>
    <source>
        <strain evidence="3">cv. Nipponbare</strain>
    </source>
</reference>
<evidence type="ECO:0000313" key="2">
    <source>
        <dbReference type="EMBL" id="BAS88624.1"/>
    </source>
</evidence>
<feature type="region of interest" description="Disordered" evidence="1">
    <location>
        <begin position="1"/>
        <end position="57"/>
    </location>
</feature>
<proteinExistence type="predicted"/>
<dbReference type="EMBL" id="AP014960">
    <property type="protein sequence ID" value="BAS88624.1"/>
    <property type="molecule type" value="Genomic_DNA"/>
</dbReference>
<dbReference type="AlphaFoldDB" id="A0A0P0W8T0"/>
<gene>
    <name evidence="2" type="ordered locus">Os04g0332301</name>
    <name evidence="2" type="ORF">OSNPB_040332301</name>
</gene>
<protein>
    <submittedName>
        <fullName evidence="2">Os04g0332301 protein</fullName>
    </submittedName>
</protein>
<sequence length="88" mass="9743">MHDSGGCYKRLGKATATPHDVQAQQWRHGSDDAAKAMPQQRQQQATRPTWQGGSRHGLWQRRRAWTAAATLGGGVQQLWHSEQRGGGI</sequence>
<evidence type="ECO:0000313" key="3">
    <source>
        <dbReference type="Proteomes" id="UP000059680"/>
    </source>
</evidence>
<keyword evidence="3" id="KW-1185">Reference proteome</keyword>
<organism evidence="2 3">
    <name type="scientific">Oryza sativa subsp. japonica</name>
    <name type="common">Rice</name>
    <dbReference type="NCBI Taxonomy" id="39947"/>
    <lineage>
        <taxon>Eukaryota</taxon>
        <taxon>Viridiplantae</taxon>
        <taxon>Streptophyta</taxon>
        <taxon>Embryophyta</taxon>
        <taxon>Tracheophyta</taxon>
        <taxon>Spermatophyta</taxon>
        <taxon>Magnoliopsida</taxon>
        <taxon>Liliopsida</taxon>
        <taxon>Poales</taxon>
        <taxon>Poaceae</taxon>
        <taxon>BOP clade</taxon>
        <taxon>Oryzoideae</taxon>
        <taxon>Oryzeae</taxon>
        <taxon>Oryzinae</taxon>
        <taxon>Oryza</taxon>
        <taxon>Oryza sativa</taxon>
    </lineage>
</organism>
<name>A0A0P0W8T0_ORYSJ</name>
<dbReference type="InParanoid" id="A0A0P0W8T0"/>